<sequence>MPKRTFPAPAPGALTFALNAEYAQVEVAVNPTAPAAVVILSGPDDVVTGARTDFTAGTWSLRLPTEHASGMPTVMTRGRSTFVTGGTITGNMSVIGGQVFVNGRLVTPGPAAEPITVQVILPQESSLRTDITAGRVETRGRLATVEHSTTSADLTADTVDWLWAESVSGDVTFVRMADAAEVTTVSGDIRANARARANLRTVSGDIRAGVGPDTQVDATSVSGDVTVAGGGPRVRANSVSGRVRTLR</sequence>
<dbReference type="InterPro" id="IPR025164">
    <property type="entry name" value="Toastrack_DUF4097"/>
</dbReference>
<organism evidence="2 3">
    <name type="scientific">Nocardiopsis sediminis</name>
    <dbReference type="NCBI Taxonomy" id="1778267"/>
    <lineage>
        <taxon>Bacteria</taxon>
        <taxon>Bacillati</taxon>
        <taxon>Actinomycetota</taxon>
        <taxon>Actinomycetes</taxon>
        <taxon>Streptosporangiales</taxon>
        <taxon>Nocardiopsidaceae</taxon>
        <taxon>Nocardiopsis</taxon>
    </lineage>
</organism>
<reference evidence="3" key="1">
    <citation type="journal article" date="2019" name="Int. J. Syst. Evol. Microbiol.">
        <title>The Global Catalogue of Microorganisms (GCM) 10K type strain sequencing project: providing services to taxonomists for standard genome sequencing and annotation.</title>
        <authorList>
            <consortium name="The Broad Institute Genomics Platform"/>
            <consortium name="The Broad Institute Genome Sequencing Center for Infectious Disease"/>
            <person name="Wu L."/>
            <person name="Ma J."/>
        </authorList>
    </citation>
    <scope>NUCLEOTIDE SEQUENCE [LARGE SCALE GENOMIC DNA]</scope>
    <source>
        <strain evidence="3">TBRC 1826</strain>
    </source>
</reference>
<dbReference type="Proteomes" id="UP001595847">
    <property type="component" value="Unassembled WGS sequence"/>
</dbReference>
<name>A0ABV8FPC5_9ACTN</name>
<dbReference type="EMBL" id="JBHSBH010000012">
    <property type="protein sequence ID" value="MFC3997957.1"/>
    <property type="molecule type" value="Genomic_DNA"/>
</dbReference>
<proteinExistence type="predicted"/>
<dbReference type="RefSeq" id="WP_378535378.1">
    <property type="nucleotide sequence ID" value="NZ_JBHSBH010000012.1"/>
</dbReference>
<dbReference type="Pfam" id="PF13349">
    <property type="entry name" value="DUF4097"/>
    <property type="match status" value="1"/>
</dbReference>
<comment type="caution">
    <text evidence="2">The sequence shown here is derived from an EMBL/GenBank/DDBJ whole genome shotgun (WGS) entry which is preliminary data.</text>
</comment>
<evidence type="ECO:0000313" key="3">
    <source>
        <dbReference type="Proteomes" id="UP001595847"/>
    </source>
</evidence>
<evidence type="ECO:0000313" key="2">
    <source>
        <dbReference type="EMBL" id="MFC3997957.1"/>
    </source>
</evidence>
<accession>A0ABV8FPC5</accession>
<keyword evidence="3" id="KW-1185">Reference proteome</keyword>
<protein>
    <submittedName>
        <fullName evidence="2">DUF4097 family beta strand repeat-containing protein</fullName>
    </submittedName>
</protein>
<evidence type="ECO:0000259" key="1">
    <source>
        <dbReference type="Pfam" id="PF13349"/>
    </source>
</evidence>
<feature type="domain" description="DUF4097" evidence="1">
    <location>
        <begin position="129"/>
        <end position="227"/>
    </location>
</feature>
<gene>
    <name evidence="2" type="ORF">ACFOVU_18630</name>
</gene>